<evidence type="ECO:0000256" key="6">
    <source>
        <dbReference type="ARBA" id="ARBA00023040"/>
    </source>
</evidence>
<comment type="subcellular location">
    <subcellularLocation>
        <location evidence="1">Cell membrane</location>
        <topology evidence="1">Multi-pass membrane protein</topology>
    </subcellularLocation>
</comment>
<feature type="region of interest" description="Disordered" evidence="11">
    <location>
        <begin position="586"/>
        <end position="671"/>
    </location>
</feature>
<evidence type="ECO:0000259" key="14">
    <source>
        <dbReference type="PROSITE" id="PS50259"/>
    </source>
</evidence>
<keyword evidence="5 12" id="KW-1133">Transmembrane helix</keyword>
<keyword evidence="16" id="KW-1185">Reference proteome</keyword>
<comment type="caution">
    <text evidence="15">The sequence shown here is derived from an EMBL/GenBank/DDBJ whole genome shotgun (WGS) entry which is preliminary data.</text>
</comment>
<dbReference type="AlphaFoldDB" id="A0ABD1EBS3"/>
<evidence type="ECO:0000256" key="3">
    <source>
        <dbReference type="ARBA" id="ARBA00022475"/>
    </source>
</evidence>
<dbReference type="Proteomes" id="UP001566132">
    <property type="component" value="Unassembled WGS sequence"/>
</dbReference>
<evidence type="ECO:0000256" key="7">
    <source>
        <dbReference type="ARBA" id="ARBA00023136"/>
    </source>
</evidence>
<feature type="transmembrane region" description="Helical" evidence="12">
    <location>
        <begin position="423"/>
        <end position="442"/>
    </location>
</feature>
<feature type="chain" id="PRO_5044796960" description="G-protein coupled receptors family 3 profile domain-containing protein" evidence="13">
    <location>
        <begin position="21"/>
        <end position="671"/>
    </location>
</feature>
<dbReference type="CDD" id="cd15293">
    <property type="entry name" value="7tmC_GPR158-like"/>
    <property type="match status" value="1"/>
</dbReference>
<dbReference type="GO" id="GO:0004930">
    <property type="term" value="F:G protein-coupled receptor activity"/>
    <property type="evidence" value="ECO:0007669"/>
    <property type="project" value="UniProtKB-KW"/>
</dbReference>
<feature type="signal peptide" evidence="13">
    <location>
        <begin position="1"/>
        <end position="20"/>
    </location>
</feature>
<keyword evidence="6" id="KW-0297">G-protein coupled receptor</keyword>
<feature type="transmembrane region" description="Helical" evidence="12">
    <location>
        <begin position="330"/>
        <end position="348"/>
    </location>
</feature>
<keyword evidence="13" id="KW-0732">Signal</keyword>
<dbReference type="InterPro" id="IPR043458">
    <property type="entry name" value="GPR158/179"/>
</dbReference>
<dbReference type="PANTHER" id="PTHR32546">
    <property type="entry name" value="G-PROTEIN COUPLED RECEPTOR 158-RELATED"/>
    <property type="match status" value="1"/>
</dbReference>
<feature type="compositionally biased region" description="Basic residues" evidence="11">
    <location>
        <begin position="590"/>
        <end position="629"/>
    </location>
</feature>
<feature type="domain" description="G-protein coupled receptors family 3 profile" evidence="14">
    <location>
        <begin position="260"/>
        <end position="511"/>
    </location>
</feature>
<evidence type="ECO:0000256" key="10">
    <source>
        <dbReference type="ARBA" id="ARBA00023224"/>
    </source>
</evidence>
<evidence type="ECO:0000256" key="2">
    <source>
        <dbReference type="ARBA" id="ARBA00007242"/>
    </source>
</evidence>
<comment type="similarity">
    <text evidence="2">Belongs to the G-protein coupled receptor 3 family.</text>
</comment>
<keyword evidence="9" id="KW-0325">Glycoprotein</keyword>
<evidence type="ECO:0000256" key="11">
    <source>
        <dbReference type="SAM" id="MobiDB-lite"/>
    </source>
</evidence>
<evidence type="ECO:0000256" key="9">
    <source>
        <dbReference type="ARBA" id="ARBA00023180"/>
    </source>
</evidence>
<evidence type="ECO:0000256" key="13">
    <source>
        <dbReference type="SAM" id="SignalP"/>
    </source>
</evidence>
<evidence type="ECO:0000313" key="16">
    <source>
        <dbReference type="Proteomes" id="UP001566132"/>
    </source>
</evidence>
<keyword evidence="8" id="KW-0675">Receptor</keyword>
<dbReference type="Pfam" id="PF00003">
    <property type="entry name" value="7tm_3"/>
    <property type="match status" value="1"/>
</dbReference>
<dbReference type="PANTHER" id="PTHR32546:SF26">
    <property type="entry name" value="SMOG, ISOFORM D"/>
    <property type="match status" value="1"/>
</dbReference>
<keyword evidence="7 12" id="KW-0472">Membrane</keyword>
<name>A0ABD1EBS3_HYPHA</name>
<sequence>MTRSLIVFFFISLVSSSARSSGHHRSACEPFTLTKNIAPIGFEHNMTVLAANIAKIISPGMNISLTFRKVLSTHPSVFGVILSTSEERRMLALNEIDSMGKVKLFSNRTEETRAFWKALDDNGAGWGKPFKDCQLFPESWFYVYIQETVGSWKIGLFVRVNLDRCDVGLGEIFKEGNKCDRKSQMCVDGERAQIDVTNDYRCVCRPGYFYPGADMDWPGISGEDLESHRINFTKCVPCPEICPNNCAKNGICLVRENAILQVCIIVIQVLCMGVALCLALVVFKQRKTKAIASGMWTILEIILLGISVLYSTVIIRSLKPSILRCLLEPWIREIGFIICYGAIILKLYRHLIEFRTRKAHRWVVKDTDLLKYLLIMILSGLAYMAAFTALTLNFITENYSILRFSYTSSQQQFRTCKYLWWDYVTETGEMIILIFGIHLAYASRNARTQFHERSFLCAAVSLELAISVIFYAARISILDTLHPDLMLIIYCVRSQMSQTVSLLLIFLPKFYYQHKQVRSLGQEYSCRLPLDAFKDPPSQRSLSANNSDVEIGEISIADMNPDDIRAELKRLYLQLEMFKAKTICRDNPHISKRRGGRKAQHRKFSLQKKGSKEKVRRSMSLHSKHKEKDRKRDIDAEITEAEPSRTPEESVCSNEGASAIYADLPTTNQIN</sequence>
<keyword evidence="3" id="KW-1003">Cell membrane</keyword>
<dbReference type="InterPro" id="IPR017978">
    <property type="entry name" value="GPCR_3_C"/>
</dbReference>
<feature type="transmembrane region" description="Helical" evidence="12">
    <location>
        <begin position="295"/>
        <end position="318"/>
    </location>
</feature>
<dbReference type="PROSITE" id="PS50259">
    <property type="entry name" value="G_PROTEIN_RECEP_F3_4"/>
    <property type="match status" value="1"/>
</dbReference>
<evidence type="ECO:0000256" key="1">
    <source>
        <dbReference type="ARBA" id="ARBA00004651"/>
    </source>
</evidence>
<accession>A0ABD1EBS3</accession>
<gene>
    <name evidence="15" type="ORF">ABEB36_013241</name>
</gene>
<evidence type="ECO:0000256" key="4">
    <source>
        <dbReference type="ARBA" id="ARBA00022692"/>
    </source>
</evidence>
<feature type="transmembrane region" description="Helical" evidence="12">
    <location>
        <begin position="485"/>
        <end position="507"/>
    </location>
</feature>
<evidence type="ECO:0000256" key="5">
    <source>
        <dbReference type="ARBA" id="ARBA00022989"/>
    </source>
</evidence>
<keyword evidence="4 12" id="KW-0812">Transmembrane</keyword>
<evidence type="ECO:0000256" key="8">
    <source>
        <dbReference type="ARBA" id="ARBA00023170"/>
    </source>
</evidence>
<proteinExistence type="inferred from homology"/>
<keyword evidence="10" id="KW-0807">Transducer</keyword>
<reference evidence="15 16" key="1">
    <citation type="submission" date="2024-05" db="EMBL/GenBank/DDBJ databases">
        <title>Genetic variation in Jamaican populations of the coffee berry borer (Hypothenemus hampei).</title>
        <authorList>
            <person name="Errbii M."/>
            <person name="Myrie A."/>
        </authorList>
    </citation>
    <scope>NUCLEOTIDE SEQUENCE [LARGE SCALE GENOMIC DNA]</scope>
    <source>
        <strain evidence="15">JA-Hopewell-2020-01-JO</strain>
        <tissue evidence="15">Whole body</tissue>
    </source>
</reference>
<protein>
    <recommendedName>
        <fullName evidence="14">G-protein coupled receptors family 3 profile domain-containing protein</fullName>
    </recommendedName>
</protein>
<feature type="transmembrane region" description="Helical" evidence="12">
    <location>
        <begin position="369"/>
        <end position="395"/>
    </location>
</feature>
<dbReference type="EMBL" id="JBDJPC010000010">
    <property type="protein sequence ID" value="KAL1490571.1"/>
    <property type="molecule type" value="Genomic_DNA"/>
</dbReference>
<dbReference type="GO" id="GO:0005886">
    <property type="term" value="C:plasma membrane"/>
    <property type="evidence" value="ECO:0007669"/>
    <property type="project" value="UniProtKB-SubCell"/>
</dbReference>
<evidence type="ECO:0000313" key="15">
    <source>
        <dbReference type="EMBL" id="KAL1490571.1"/>
    </source>
</evidence>
<feature type="transmembrane region" description="Helical" evidence="12">
    <location>
        <begin position="454"/>
        <end position="473"/>
    </location>
</feature>
<organism evidence="15 16">
    <name type="scientific">Hypothenemus hampei</name>
    <name type="common">Coffee berry borer</name>
    <dbReference type="NCBI Taxonomy" id="57062"/>
    <lineage>
        <taxon>Eukaryota</taxon>
        <taxon>Metazoa</taxon>
        <taxon>Ecdysozoa</taxon>
        <taxon>Arthropoda</taxon>
        <taxon>Hexapoda</taxon>
        <taxon>Insecta</taxon>
        <taxon>Pterygota</taxon>
        <taxon>Neoptera</taxon>
        <taxon>Endopterygota</taxon>
        <taxon>Coleoptera</taxon>
        <taxon>Polyphaga</taxon>
        <taxon>Cucujiformia</taxon>
        <taxon>Curculionidae</taxon>
        <taxon>Scolytinae</taxon>
        <taxon>Hypothenemus</taxon>
    </lineage>
</organism>
<evidence type="ECO:0000256" key="12">
    <source>
        <dbReference type="SAM" id="Phobius"/>
    </source>
</evidence>
<feature type="transmembrane region" description="Helical" evidence="12">
    <location>
        <begin position="258"/>
        <end position="283"/>
    </location>
</feature>